<reference evidence="9" key="1">
    <citation type="submission" date="2015-07" db="EMBL/GenBank/DDBJ databases">
        <title>Near-Complete Genome Sequence of the Cellulolytic Bacterium Bacteroides (Pseudobacteroides) cellulosolvens ATCC 35603.</title>
        <authorList>
            <person name="Dassa B."/>
            <person name="Utturkar S.M."/>
            <person name="Klingeman D.M."/>
            <person name="Hurt R.A."/>
            <person name="Keller M."/>
            <person name="Xu J."/>
            <person name="Reddy Y.H.K."/>
            <person name="Borovok I."/>
            <person name="Grinberg I.R."/>
            <person name="Lamed R."/>
            <person name="Zhivin O."/>
            <person name="Bayer E.A."/>
            <person name="Brown S.D."/>
        </authorList>
    </citation>
    <scope>NUCLEOTIDE SEQUENCE [LARGE SCALE GENOMIC DNA]</scope>
    <source>
        <strain evidence="9">DSM 2933</strain>
    </source>
</reference>
<keyword evidence="5" id="KW-1133">Transmembrane helix</keyword>
<dbReference type="AlphaFoldDB" id="A0A0L6JK83"/>
<feature type="compositionally biased region" description="Acidic residues" evidence="4">
    <location>
        <begin position="254"/>
        <end position="276"/>
    </location>
</feature>
<dbReference type="Proteomes" id="UP000036923">
    <property type="component" value="Unassembled WGS sequence"/>
</dbReference>
<dbReference type="EMBL" id="LGTC01000001">
    <property type="protein sequence ID" value="KNY25767.1"/>
    <property type="molecule type" value="Genomic_DNA"/>
</dbReference>
<dbReference type="GO" id="GO:0005576">
    <property type="term" value="C:extracellular region"/>
    <property type="evidence" value="ECO:0007669"/>
    <property type="project" value="UniProtKB-SubCell"/>
</dbReference>
<comment type="subcellular location">
    <subcellularLocation>
        <location evidence="1">Secreted</location>
    </subcellularLocation>
</comment>
<evidence type="ECO:0000256" key="5">
    <source>
        <dbReference type="SAM" id="Phobius"/>
    </source>
</evidence>
<dbReference type="SUPFAM" id="SSF49384">
    <property type="entry name" value="Carbohydrate-binding domain"/>
    <property type="match status" value="1"/>
</dbReference>
<dbReference type="CDD" id="cd08547">
    <property type="entry name" value="Type_II_cohesin"/>
    <property type="match status" value="1"/>
</dbReference>
<dbReference type="STRING" id="398512.Bccel_1027"/>
<dbReference type="RefSeq" id="WP_036940412.1">
    <property type="nucleotide sequence ID" value="NZ_JQKC01000013.1"/>
</dbReference>
<dbReference type="GO" id="GO:0000272">
    <property type="term" value="P:polysaccharide catabolic process"/>
    <property type="evidence" value="ECO:0007669"/>
    <property type="project" value="InterPro"/>
</dbReference>
<keyword evidence="5" id="KW-0472">Membrane</keyword>
<feature type="chain" id="PRO_5005566156" evidence="6">
    <location>
        <begin position="27"/>
        <end position="283"/>
    </location>
</feature>
<keyword evidence="5" id="KW-0812">Transmembrane</keyword>
<comment type="caution">
    <text evidence="8">The sequence shown here is derived from an EMBL/GenBank/DDBJ whole genome shotgun (WGS) entry which is preliminary data.</text>
</comment>
<evidence type="ECO:0000256" key="4">
    <source>
        <dbReference type="SAM" id="MobiDB-lite"/>
    </source>
</evidence>
<dbReference type="Pfam" id="PF00963">
    <property type="entry name" value="Cohesin"/>
    <property type="match status" value="1"/>
</dbReference>
<keyword evidence="6" id="KW-0732">Signal</keyword>
<keyword evidence="9" id="KW-1185">Reference proteome</keyword>
<gene>
    <name evidence="8" type="ORF">Bccel_1027</name>
</gene>
<dbReference type="InterPro" id="IPR008965">
    <property type="entry name" value="CBM2/CBM3_carb-bd_dom_sf"/>
</dbReference>
<proteinExistence type="predicted"/>
<dbReference type="OrthoDB" id="9768786at2"/>
<organism evidence="8 9">
    <name type="scientific">Pseudobacteroides cellulosolvens ATCC 35603 = DSM 2933</name>
    <dbReference type="NCBI Taxonomy" id="398512"/>
    <lineage>
        <taxon>Bacteria</taxon>
        <taxon>Bacillati</taxon>
        <taxon>Bacillota</taxon>
        <taxon>Clostridia</taxon>
        <taxon>Eubacteriales</taxon>
        <taxon>Oscillospiraceae</taxon>
        <taxon>Pseudobacteroides</taxon>
    </lineage>
</organism>
<feature type="domain" description="Cohesin" evidence="7">
    <location>
        <begin position="34"/>
        <end position="167"/>
    </location>
</feature>
<accession>A0A0L6JK83</accession>
<feature type="transmembrane region" description="Helical" evidence="5">
    <location>
        <begin position="223"/>
        <end position="245"/>
    </location>
</feature>
<sequence length="283" mass="31176" precursor="true">MKKSRILLVLALVLVFSSLSLTSVFADSLPSIGIELDKTEAKVGDIIKATIKANDIKNLNGFQLNMRFNQEVLKIVSEDGSESFDDKTCPENGELIMNKNYSLFPAAENIISAGVLNFGRTYIDMGSYRQSNKPESTGSLAVLYFKVIKDAATEIVFEELGTMPGSNKGTLLFDWDGNTIKEYSVNDSTKINPNSSPAPLPKYTVKPISRPVEQPTAEKNNNIYIIILVAVIAIVVLLLFVFIFAGKNKSSGDDNLDNEEGQDEYDDEGQSSEYDETNDKDNT</sequence>
<feature type="region of interest" description="Disordered" evidence="4">
    <location>
        <begin position="249"/>
        <end position="283"/>
    </location>
</feature>
<evidence type="ECO:0000313" key="8">
    <source>
        <dbReference type="EMBL" id="KNY25767.1"/>
    </source>
</evidence>
<evidence type="ECO:0000313" key="9">
    <source>
        <dbReference type="Proteomes" id="UP000036923"/>
    </source>
</evidence>
<evidence type="ECO:0000259" key="7">
    <source>
        <dbReference type="Pfam" id="PF00963"/>
    </source>
</evidence>
<name>A0A0L6JK83_9FIRM</name>
<evidence type="ECO:0000256" key="2">
    <source>
        <dbReference type="ARBA" id="ARBA00022525"/>
    </source>
</evidence>
<evidence type="ECO:0000256" key="6">
    <source>
        <dbReference type="SAM" id="SignalP"/>
    </source>
</evidence>
<feature type="signal peptide" evidence="6">
    <location>
        <begin position="1"/>
        <end position="26"/>
    </location>
</feature>
<evidence type="ECO:0000256" key="3">
    <source>
        <dbReference type="ARBA" id="ARBA00022737"/>
    </source>
</evidence>
<protein>
    <submittedName>
        <fullName evidence="8">Cellulosome anchoring protein cohesin region</fullName>
    </submittedName>
</protein>
<keyword evidence="2" id="KW-0964">Secreted</keyword>
<evidence type="ECO:0000256" key="1">
    <source>
        <dbReference type="ARBA" id="ARBA00004613"/>
    </source>
</evidence>
<dbReference type="Gene3D" id="2.60.40.680">
    <property type="match status" value="1"/>
</dbReference>
<dbReference type="GO" id="GO:0030246">
    <property type="term" value="F:carbohydrate binding"/>
    <property type="evidence" value="ECO:0007669"/>
    <property type="project" value="InterPro"/>
</dbReference>
<dbReference type="InterPro" id="IPR002102">
    <property type="entry name" value="Cohesin_dom"/>
</dbReference>
<keyword evidence="3" id="KW-0677">Repeat</keyword>